<dbReference type="InterPro" id="IPR011011">
    <property type="entry name" value="Znf_FYVE_PHD"/>
</dbReference>
<dbReference type="Proteomes" id="UP000614601">
    <property type="component" value="Unassembled WGS sequence"/>
</dbReference>
<dbReference type="PANTHER" id="PTHR13793:SF107">
    <property type="entry name" value="BROMODOMAIN-CONTAINING PROTEIN HOMOLOG"/>
    <property type="match status" value="1"/>
</dbReference>
<evidence type="ECO:0000256" key="2">
    <source>
        <dbReference type="ARBA" id="ARBA00022771"/>
    </source>
</evidence>
<dbReference type="CDD" id="cd15571">
    <property type="entry name" value="ePHD"/>
    <property type="match status" value="1"/>
</dbReference>
<dbReference type="InterPro" id="IPR034732">
    <property type="entry name" value="EPHD"/>
</dbReference>
<feature type="compositionally biased region" description="Acidic residues" evidence="5">
    <location>
        <begin position="71"/>
        <end position="81"/>
    </location>
</feature>
<dbReference type="PROSITE" id="PS51805">
    <property type="entry name" value="EPHD"/>
    <property type="match status" value="1"/>
</dbReference>
<comment type="caution">
    <text evidence="8">The sequence shown here is derived from an EMBL/GenBank/DDBJ whole genome shotgun (WGS) entry which is preliminary data.</text>
</comment>
<dbReference type="PROSITE" id="PS01358">
    <property type="entry name" value="ZF_RANBP2_1"/>
    <property type="match status" value="1"/>
</dbReference>
<feature type="domain" description="PHD-type" evidence="6">
    <location>
        <begin position="337"/>
        <end position="387"/>
    </location>
</feature>
<dbReference type="Proteomes" id="UP000783686">
    <property type="component" value="Unassembled WGS sequence"/>
</dbReference>
<evidence type="ECO:0000256" key="1">
    <source>
        <dbReference type="ARBA" id="ARBA00022723"/>
    </source>
</evidence>
<gene>
    <name evidence="8" type="ORF">BOKJ2_LOCUS7258</name>
</gene>
<dbReference type="InterPro" id="IPR001876">
    <property type="entry name" value="Znf_RanBP2"/>
</dbReference>
<dbReference type="InterPro" id="IPR050701">
    <property type="entry name" value="Histone_Mod_Regulator"/>
</dbReference>
<evidence type="ECO:0000256" key="4">
    <source>
        <dbReference type="PROSITE-ProRule" id="PRU00146"/>
    </source>
</evidence>
<evidence type="ECO:0000256" key="3">
    <source>
        <dbReference type="ARBA" id="ARBA00022833"/>
    </source>
</evidence>
<keyword evidence="2 4" id="KW-0863">Zinc-finger</keyword>
<dbReference type="AlphaFoldDB" id="A0A811KRW2"/>
<reference evidence="8" key="1">
    <citation type="submission" date="2020-09" db="EMBL/GenBank/DDBJ databases">
        <authorList>
            <person name="Kikuchi T."/>
        </authorList>
    </citation>
    <scope>NUCLEOTIDE SEQUENCE</scope>
    <source>
        <strain evidence="8">SH1</strain>
    </source>
</reference>
<evidence type="ECO:0000259" key="7">
    <source>
        <dbReference type="PROSITE" id="PS51805"/>
    </source>
</evidence>
<dbReference type="GO" id="GO:0006357">
    <property type="term" value="P:regulation of transcription by RNA polymerase II"/>
    <property type="evidence" value="ECO:0007669"/>
    <property type="project" value="TreeGrafter"/>
</dbReference>
<dbReference type="CDD" id="cd15492">
    <property type="entry name" value="PHD_BRPF_JADE_like"/>
    <property type="match status" value="1"/>
</dbReference>
<dbReference type="SUPFAM" id="SSF57903">
    <property type="entry name" value="FYVE/PHD zinc finger"/>
    <property type="match status" value="1"/>
</dbReference>
<dbReference type="EMBL" id="CAJFCW020000003">
    <property type="protein sequence ID" value="CAG9108458.1"/>
    <property type="molecule type" value="Genomic_DNA"/>
</dbReference>
<feature type="domain" description="PHD-type" evidence="7">
    <location>
        <begin position="392"/>
        <end position="507"/>
    </location>
</feature>
<dbReference type="SMART" id="SM00109">
    <property type="entry name" value="C1"/>
    <property type="match status" value="1"/>
</dbReference>
<keyword evidence="3" id="KW-0862">Zinc</keyword>
<dbReference type="Pfam" id="PF13831">
    <property type="entry name" value="PHD_2"/>
    <property type="match status" value="1"/>
</dbReference>
<dbReference type="Pfam" id="PF13832">
    <property type="entry name" value="zf-HC5HC2H_2"/>
    <property type="match status" value="1"/>
</dbReference>
<dbReference type="InterPro" id="IPR002219">
    <property type="entry name" value="PKC_DAG/PE"/>
</dbReference>
<organism evidence="8 9">
    <name type="scientific">Bursaphelenchus okinawaensis</name>
    <dbReference type="NCBI Taxonomy" id="465554"/>
    <lineage>
        <taxon>Eukaryota</taxon>
        <taxon>Metazoa</taxon>
        <taxon>Ecdysozoa</taxon>
        <taxon>Nematoda</taxon>
        <taxon>Chromadorea</taxon>
        <taxon>Rhabditida</taxon>
        <taxon>Tylenchina</taxon>
        <taxon>Tylenchomorpha</taxon>
        <taxon>Aphelenchoidea</taxon>
        <taxon>Aphelenchoididae</taxon>
        <taxon>Bursaphelenchus</taxon>
    </lineage>
</organism>
<dbReference type="Gene3D" id="3.30.40.10">
    <property type="entry name" value="Zinc/RING finger domain, C3HC4 (zinc finger)"/>
    <property type="match status" value="2"/>
</dbReference>
<dbReference type="InterPro" id="IPR019786">
    <property type="entry name" value="Zinc_finger_PHD-type_CS"/>
</dbReference>
<accession>A0A811KRW2</accession>
<proteinExistence type="predicted"/>
<evidence type="ECO:0000259" key="6">
    <source>
        <dbReference type="PROSITE" id="PS50016"/>
    </source>
</evidence>
<dbReference type="PROSITE" id="PS50016">
    <property type="entry name" value="ZF_PHD_2"/>
    <property type="match status" value="1"/>
</dbReference>
<dbReference type="InterPro" id="IPR013083">
    <property type="entry name" value="Znf_RING/FYVE/PHD"/>
</dbReference>
<evidence type="ECO:0000256" key="5">
    <source>
        <dbReference type="SAM" id="MobiDB-lite"/>
    </source>
</evidence>
<dbReference type="InterPro" id="IPR019787">
    <property type="entry name" value="Znf_PHD-finger"/>
</dbReference>
<dbReference type="PROSITE" id="PS01359">
    <property type="entry name" value="ZF_PHD_1"/>
    <property type="match status" value="1"/>
</dbReference>
<dbReference type="SMART" id="SM00249">
    <property type="entry name" value="PHD"/>
    <property type="match status" value="2"/>
</dbReference>
<dbReference type="PANTHER" id="PTHR13793">
    <property type="entry name" value="PHD FINGER PROTEINS"/>
    <property type="match status" value="1"/>
</dbReference>
<dbReference type="InterPro" id="IPR001965">
    <property type="entry name" value="Znf_PHD"/>
</dbReference>
<dbReference type="OrthoDB" id="20839at2759"/>
<keyword evidence="1" id="KW-0479">Metal-binding</keyword>
<sequence length="760" mass="88103">MNPTKSAARNVTRTPLRAVPNQKRVRRNITEEFGGKDPELSVNTNLHSHGYKRQKVVSSPSLVSAYSNESTDVEDERDCDAEQPSTSKGVKEEVADKNVGIWDWRATQIGSFMKKRRYLALKKRLDVEGTGSKEIFSNDSEIFLRHPAVAIKTKRSKYDPHEECFVTDISHRTKRVVLFRKRRHAQISGQVTDEMVRKVQVPVDIVPEERIWFSHDLTDYINEEIKRNVDIPMIMEMSPADAPDVVHVRRLTDDVAQYFMDDKDKRFWLQLNKNLEEKSVGNKRDENNKKVIEPLLIRLRNIDFSYIMGVLETVCFKEIHGILLNVLNVPNQAEGESAFCEICHSETSDSTDPIVFCEGCNLSVHQKCFGITELPKDEWYCDVCKEYNKKVEVRCKFCPLTNGTMKHTIDGGWAHFSCSIWQVDLRFDDLTTYSLVSHEWNLKPESFLKICCVCDLRYGSCIKCTAPGCKMAFHPTCGVRGGLLMFIEDNESSKMGVKMLSFCYYHSEEALKAQKDNYKREAEEIVQCDEDDNVYEKSYKMSQEVRRVAEEGYKRSKLRKVEDNFDSLVNWRKMADDLGISRDIMKEIFYYWTEKRRENNNRIMVNQMELNEIYIKKALTFDYVVNKEQPSVPEETSEQNAGLVKEFSDAHWKLDRCRNLCTLTLRREKLKLMKVVALKEAVDWVMGESPENMSHFSSRTMEKLLGFWTEFSGKASKPSKSVLKKTKSEKVSDLKTLFSDLLDQFVDLDPSIIDDIDELE</sequence>
<evidence type="ECO:0008006" key="10">
    <source>
        <dbReference type="Google" id="ProtNLM"/>
    </source>
</evidence>
<feature type="region of interest" description="Disordered" evidence="5">
    <location>
        <begin position="66"/>
        <end position="88"/>
    </location>
</feature>
<keyword evidence="9" id="KW-1185">Reference proteome</keyword>
<evidence type="ECO:0000313" key="8">
    <source>
        <dbReference type="EMBL" id="CAD5217769.1"/>
    </source>
</evidence>
<evidence type="ECO:0000313" key="9">
    <source>
        <dbReference type="Proteomes" id="UP000614601"/>
    </source>
</evidence>
<protein>
    <recommendedName>
        <fullName evidence="10">PHD-type domain-containing protein</fullName>
    </recommendedName>
</protein>
<dbReference type="GO" id="GO:0008270">
    <property type="term" value="F:zinc ion binding"/>
    <property type="evidence" value="ECO:0007669"/>
    <property type="project" value="UniProtKB-KW"/>
</dbReference>
<name>A0A811KRW2_9BILA</name>
<dbReference type="EMBL" id="CAJFDH010000003">
    <property type="protein sequence ID" value="CAD5217769.1"/>
    <property type="molecule type" value="Genomic_DNA"/>
</dbReference>